<organism evidence="1 2">
    <name type="scientific">Klebsiella pasteurii</name>
    <dbReference type="NCBI Taxonomy" id="2587529"/>
    <lineage>
        <taxon>Bacteria</taxon>
        <taxon>Pseudomonadati</taxon>
        <taxon>Pseudomonadota</taxon>
        <taxon>Gammaproteobacteria</taxon>
        <taxon>Enterobacterales</taxon>
        <taxon>Enterobacteriaceae</taxon>
        <taxon>Klebsiella/Raoultella group</taxon>
        <taxon>Klebsiella</taxon>
    </lineage>
</organism>
<dbReference type="AlphaFoldDB" id="A0A9Q9UKX3"/>
<evidence type="ECO:0000313" key="2">
    <source>
        <dbReference type="Proteomes" id="UP000318567"/>
    </source>
</evidence>
<dbReference type="GeneID" id="77227727"/>
<reference evidence="1 2" key="1">
    <citation type="submission" date="2019-07" db="EMBL/GenBank/DDBJ databases">
        <authorList>
            <person name="Brisse S."/>
            <person name="Rodrigues C."/>
            <person name="Thorpe H."/>
        </authorList>
    </citation>
    <scope>NUCLEOTIDE SEQUENCE [LARGE SCALE GENOMIC DNA]</scope>
    <source>
        <strain evidence="1">SB6410</strain>
    </source>
</reference>
<dbReference type="EMBL" id="CABGGO010000026">
    <property type="protein sequence ID" value="VUS74612.1"/>
    <property type="molecule type" value="Genomic_DNA"/>
</dbReference>
<dbReference type="InterPro" id="IPR021530">
    <property type="entry name" value="AllH-like"/>
</dbReference>
<evidence type="ECO:0008006" key="3">
    <source>
        <dbReference type="Google" id="ProtNLM"/>
    </source>
</evidence>
<comment type="caution">
    <text evidence="1">The sequence shown here is derived from an EMBL/GenBank/DDBJ whole genome shotgun (WGS) entry which is preliminary data.</text>
</comment>
<dbReference type="Pfam" id="PF11392">
    <property type="entry name" value="AllH"/>
    <property type="match status" value="1"/>
</dbReference>
<accession>A0A9Q9UKX3</accession>
<sequence>MALNALKHCARLTSGQAGRVHSVFTHACNLLMPNGELWVVQTREMPLAPNGIIVDIDDLRLRFIAGTSVACLPRGGDVSMLGSTPVSTQLISAGNAANLRRFASALSVFLAGQPCNGIRLALQQEPALADVYQRFTRWLTNGEGDVVPLLRFLIGRGEGLTPSGDDFLVGVLLVMENWQHPRLSLLRRAIPPLLLATTDISREMLGHACQGRYSQHLLALMATPAVNFPAVAGYGHTSGLDMLAGMGAAVSVLYPSYFKLHVR</sequence>
<protein>
    <recommendedName>
        <fullName evidence="3">DUF2877 domain-containing protein</fullName>
    </recommendedName>
</protein>
<name>A0A9Q9UKX3_9ENTR</name>
<evidence type="ECO:0000313" key="1">
    <source>
        <dbReference type="EMBL" id="VUS74612.1"/>
    </source>
</evidence>
<dbReference type="RefSeq" id="WP_004126361.1">
    <property type="nucleotide sequence ID" value="NZ_CABGGO010000026.1"/>
</dbReference>
<dbReference type="Proteomes" id="UP000318567">
    <property type="component" value="Unassembled WGS sequence"/>
</dbReference>
<gene>
    <name evidence="1" type="ORF">SB6410_03112</name>
</gene>
<proteinExistence type="predicted"/>